<dbReference type="Gene3D" id="3.40.50.300">
    <property type="entry name" value="P-loop containing nucleotide triphosphate hydrolases"/>
    <property type="match status" value="1"/>
</dbReference>
<dbReference type="NCBIfam" id="TIGR00231">
    <property type="entry name" value="small_GTP"/>
    <property type="match status" value="1"/>
</dbReference>
<dbReference type="GO" id="GO:0000028">
    <property type="term" value="P:ribosomal small subunit assembly"/>
    <property type="evidence" value="ECO:0007669"/>
    <property type="project" value="TreeGrafter"/>
</dbReference>
<feature type="binding site" evidence="6">
    <location>
        <begin position="11"/>
        <end position="18"/>
    </location>
    <ligand>
        <name>GTP</name>
        <dbReference type="ChEBI" id="CHEBI:37565"/>
    </ligand>
</feature>
<dbReference type="InterPro" id="IPR027417">
    <property type="entry name" value="P-loop_NTPase"/>
</dbReference>
<keyword evidence="6" id="KW-0472">Membrane</keyword>
<evidence type="ECO:0000259" key="10">
    <source>
        <dbReference type="PROSITE" id="PS51713"/>
    </source>
</evidence>
<dbReference type="Pfam" id="PF07650">
    <property type="entry name" value="KH_2"/>
    <property type="match status" value="1"/>
</dbReference>
<dbReference type="PANTHER" id="PTHR42698">
    <property type="entry name" value="GTPASE ERA"/>
    <property type="match status" value="1"/>
</dbReference>
<protein>
    <recommendedName>
        <fullName evidence="2 6">GTPase Era</fullName>
    </recommendedName>
</protein>
<dbReference type="GO" id="GO:0003924">
    <property type="term" value="F:GTPase activity"/>
    <property type="evidence" value="ECO:0007669"/>
    <property type="project" value="UniProtKB-UniRule"/>
</dbReference>
<keyword evidence="5 6" id="KW-0342">GTP-binding</keyword>
<evidence type="ECO:0000259" key="9">
    <source>
        <dbReference type="PROSITE" id="PS50823"/>
    </source>
</evidence>
<dbReference type="InterPro" id="IPR005225">
    <property type="entry name" value="Small_GTP-bd"/>
</dbReference>
<comment type="subunit">
    <text evidence="6">Monomer.</text>
</comment>
<dbReference type="NCBIfam" id="TIGR00436">
    <property type="entry name" value="era"/>
    <property type="match status" value="1"/>
</dbReference>
<dbReference type="HAMAP" id="MF_00367">
    <property type="entry name" value="GTPase_Era"/>
    <property type="match status" value="1"/>
</dbReference>
<comment type="caution">
    <text evidence="11">The sequence shown here is derived from an EMBL/GenBank/DDBJ whole genome shotgun (WGS) entry which is preliminary data.</text>
</comment>
<dbReference type="Proteomes" id="UP000315825">
    <property type="component" value="Unassembled WGS sequence"/>
</dbReference>
<dbReference type="NCBIfam" id="NF000908">
    <property type="entry name" value="PRK00089.1"/>
    <property type="match status" value="1"/>
</dbReference>
<feature type="domain" description="KH type-2" evidence="9">
    <location>
        <begin position="202"/>
        <end position="278"/>
    </location>
</feature>
<organism evidence="11 12">
    <name type="scientific">SAR86 cluster bacterium</name>
    <dbReference type="NCBI Taxonomy" id="2030880"/>
    <lineage>
        <taxon>Bacteria</taxon>
        <taxon>Pseudomonadati</taxon>
        <taxon>Pseudomonadota</taxon>
        <taxon>Gammaproteobacteria</taxon>
        <taxon>SAR86 cluster</taxon>
    </lineage>
</organism>
<dbReference type="CDD" id="cd22534">
    <property type="entry name" value="KH-II_Era"/>
    <property type="match status" value="1"/>
</dbReference>
<evidence type="ECO:0000313" key="11">
    <source>
        <dbReference type="EMBL" id="RZO27234.1"/>
    </source>
</evidence>
<feature type="region of interest" description="G5" evidence="7">
    <location>
        <begin position="150"/>
        <end position="152"/>
    </location>
</feature>
<accession>A0A520N182</accession>
<feature type="region of interest" description="G2" evidence="7">
    <location>
        <begin position="37"/>
        <end position="41"/>
    </location>
</feature>
<evidence type="ECO:0000256" key="3">
    <source>
        <dbReference type="ARBA" id="ARBA00022741"/>
    </source>
</evidence>
<keyword evidence="6" id="KW-1003">Cell membrane</keyword>
<keyword evidence="3 6" id="KW-0547">Nucleotide-binding</keyword>
<keyword evidence="4 6" id="KW-0694">RNA-binding</keyword>
<dbReference type="SUPFAM" id="SSF54814">
    <property type="entry name" value="Prokaryotic type KH domain (KH-domain type II)"/>
    <property type="match status" value="1"/>
</dbReference>
<dbReference type="GO" id="GO:0005525">
    <property type="term" value="F:GTP binding"/>
    <property type="evidence" value="ECO:0007669"/>
    <property type="project" value="UniProtKB-UniRule"/>
</dbReference>
<dbReference type="InterPro" id="IPR009019">
    <property type="entry name" value="KH_sf_prok-type"/>
</dbReference>
<evidence type="ECO:0000256" key="6">
    <source>
        <dbReference type="HAMAP-Rule" id="MF_00367"/>
    </source>
</evidence>
<dbReference type="PROSITE" id="PS51713">
    <property type="entry name" value="G_ERA"/>
    <property type="match status" value="1"/>
</dbReference>
<evidence type="ECO:0000313" key="12">
    <source>
        <dbReference type="Proteomes" id="UP000315825"/>
    </source>
</evidence>
<feature type="binding site" evidence="6">
    <location>
        <begin position="120"/>
        <end position="123"/>
    </location>
    <ligand>
        <name>GTP</name>
        <dbReference type="ChEBI" id="CHEBI:37565"/>
    </ligand>
</feature>
<dbReference type="InterPro" id="IPR004044">
    <property type="entry name" value="KH_dom_type_2"/>
</dbReference>
<comment type="function">
    <text evidence="6">An essential GTPase that binds both GDP and GTP, with rapid nucleotide exchange. Plays a role in 16S rRNA processing and 30S ribosomal subunit biogenesis and possibly also in cell cycle regulation and energy metabolism.</text>
</comment>
<comment type="similarity">
    <text evidence="1 6 7 8">Belongs to the TRAFAC class TrmE-Era-EngA-EngB-Septin-like GTPase superfamily. Era GTPase family.</text>
</comment>
<dbReference type="GO" id="GO:0005886">
    <property type="term" value="C:plasma membrane"/>
    <property type="evidence" value="ECO:0007669"/>
    <property type="project" value="UniProtKB-SubCell"/>
</dbReference>
<keyword evidence="6" id="KW-0699">rRNA-binding</keyword>
<dbReference type="PANTHER" id="PTHR42698:SF1">
    <property type="entry name" value="GTPASE ERA, MITOCHONDRIAL"/>
    <property type="match status" value="1"/>
</dbReference>
<evidence type="ECO:0000256" key="5">
    <source>
        <dbReference type="ARBA" id="ARBA00023134"/>
    </source>
</evidence>
<evidence type="ECO:0000256" key="1">
    <source>
        <dbReference type="ARBA" id="ARBA00007921"/>
    </source>
</evidence>
<name>A0A520N182_9GAMM</name>
<dbReference type="Pfam" id="PF01926">
    <property type="entry name" value="MMR_HSR1"/>
    <property type="match status" value="1"/>
</dbReference>
<comment type="subcellular location">
    <subcellularLocation>
        <location evidence="6">Cytoplasm</location>
    </subcellularLocation>
    <subcellularLocation>
        <location evidence="6">Cell membrane</location>
        <topology evidence="6">Peripheral membrane protein</topology>
    </subcellularLocation>
</comment>
<feature type="region of interest" description="G4" evidence="7">
    <location>
        <begin position="120"/>
        <end position="123"/>
    </location>
</feature>
<feature type="domain" description="Era-type G" evidence="10">
    <location>
        <begin position="3"/>
        <end position="171"/>
    </location>
</feature>
<dbReference type="InterPro" id="IPR030388">
    <property type="entry name" value="G_ERA_dom"/>
</dbReference>
<evidence type="ECO:0000256" key="7">
    <source>
        <dbReference type="PROSITE-ProRule" id="PRU01050"/>
    </source>
</evidence>
<sequence>MKRCGYVSIIGKTNVGKSTFLNSLSGKKVSITSKTSQTTRSNIYTIKNIRNTQAIFIDTPGIHSKTNKAMNKILRKKPREVVNDVDLILFMISGSKFDELDAETLNLIKKSNSKKILLINKIDLVKDKSELFEFVKHFEHKEIFDSIIPLSALKNDGIDIVEKEIESLLPENDFFYDSNNFNFQSFSFEISEIIREKVIRYLGDELPYETAVQIESMNEKDDEIDINALILVSRQSQKKIVIGSKGEKIKQIGTSARKEIKEILKKKVRLELWCKVKKNWLNDPVTLESLGIKN</sequence>
<dbReference type="InterPro" id="IPR015946">
    <property type="entry name" value="KH_dom-like_a/b"/>
</dbReference>
<keyword evidence="6" id="KW-0963">Cytoplasm</keyword>
<dbReference type="InterPro" id="IPR006073">
    <property type="entry name" value="GTP-bd"/>
</dbReference>
<reference evidence="11 12" key="1">
    <citation type="submission" date="2019-02" db="EMBL/GenBank/DDBJ databases">
        <title>Prokaryotic population dynamics and viral predation in marine succession experiment using metagenomics: the confinement effect.</title>
        <authorList>
            <person name="Haro-Moreno J.M."/>
            <person name="Rodriguez-Valera F."/>
            <person name="Lopez-Perez M."/>
        </authorList>
    </citation>
    <scope>NUCLEOTIDE SEQUENCE [LARGE SCALE GENOMIC DNA]</scope>
    <source>
        <strain evidence="11">MED-G159</strain>
    </source>
</reference>
<feature type="binding site" evidence="6">
    <location>
        <begin position="58"/>
        <end position="62"/>
    </location>
    <ligand>
        <name>GTP</name>
        <dbReference type="ChEBI" id="CHEBI:37565"/>
    </ligand>
</feature>
<dbReference type="Gene3D" id="3.30.300.20">
    <property type="match status" value="1"/>
</dbReference>
<dbReference type="GO" id="GO:0070181">
    <property type="term" value="F:small ribosomal subunit rRNA binding"/>
    <property type="evidence" value="ECO:0007669"/>
    <property type="project" value="UniProtKB-UniRule"/>
</dbReference>
<keyword evidence="6" id="KW-0690">Ribosome biogenesis</keyword>
<dbReference type="AlphaFoldDB" id="A0A520N182"/>
<evidence type="ECO:0000256" key="8">
    <source>
        <dbReference type="RuleBase" id="RU003761"/>
    </source>
</evidence>
<feature type="region of interest" description="G3" evidence="7">
    <location>
        <begin position="58"/>
        <end position="61"/>
    </location>
</feature>
<dbReference type="GO" id="GO:0043024">
    <property type="term" value="F:ribosomal small subunit binding"/>
    <property type="evidence" value="ECO:0007669"/>
    <property type="project" value="TreeGrafter"/>
</dbReference>
<dbReference type="PRINTS" id="PR00326">
    <property type="entry name" value="GTP1OBG"/>
</dbReference>
<dbReference type="InterPro" id="IPR005662">
    <property type="entry name" value="GTPase_Era-like"/>
</dbReference>
<evidence type="ECO:0000256" key="4">
    <source>
        <dbReference type="ARBA" id="ARBA00022884"/>
    </source>
</evidence>
<dbReference type="CDD" id="cd04163">
    <property type="entry name" value="Era"/>
    <property type="match status" value="1"/>
</dbReference>
<dbReference type="PROSITE" id="PS50823">
    <property type="entry name" value="KH_TYPE_2"/>
    <property type="match status" value="1"/>
</dbReference>
<evidence type="ECO:0000256" key="2">
    <source>
        <dbReference type="ARBA" id="ARBA00020484"/>
    </source>
</evidence>
<dbReference type="GO" id="GO:0005829">
    <property type="term" value="C:cytosol"/>
    <property type="evidence" value="ECO:0007669"/>
    <property type="project" value="TreeGrafter"/>
</dbReference>
<gene>
    <name evidence="6" type="primary">era</name>
    <name evidence="11" type="ORF">EVA92_00375</name>
</gene>
<feature type="region of interest" description="G1" evidence="7">
    <location>
        <begin position="11"/>
        <end position="18"/>
    </location>
</feature>
<dbReference type="EMBL" id="SHBE01000001">
    <property type="protein sequence ID" value="RZO27234.1"/>
    <property type="molecule type" value="Genomic_DNA"/>
</dbReference>
<proteinExistence type="inferred from homology"/>
<dbReference type="SUPFAM" id="SSF52540">
    <property type="entry name" value="P-loop containing nucleoside triphosphate hydrolases"/>
    <property type="match status" value="1"/>
</dbReference>